<name>A0AAN7GI23_QUERU</name>
<dbReference type="GO" id="GO:0009055">
    <property type="term" value="F:electron transfer activity"/>
    <property type="evidence" value="ECO:0007669"/>
    <property type="project" value="InterPro"/>
</dbReference>
<keyword evidence="8" id="KW-1185">Reference proteome</keyword>
<evidence type="ECO:0000256" key="1">
    <source>
        <dbReference type="ARBA" id="ARBA00022729"/>
    </source>
</evidence>
<dbReference type="FunFam" id="2.60.40.420:FF:000018">
    <property type="entry name" value="Lamin-like protein"/>
    <property type="match status" value="1"/>
</dbReference>
<comment type="function">
    <text evidence="5">May act as a carbohydrate transporter.</text>
</comment>
<keyword evidence="1" id="KW-0732">Signal</keyword>
<keyword evidence="2" id="KW-1015">Disulfide bond</keyword>
<evidence type="ECO:0000313" key="8">
    <source>
        <dbReference type="Proteomes" id="UP001324115"/>
    </source>
</evidence>
<dbReference type="PROSITE" id="PS51485">
    <property type="entry name" value="PHYTOCYANIN"/>
    <property type="match status" value="1"/>
</dbReference>
<sequence length="192" mass="22221">MHVNVLLEPFCKDLCSWRIRLLKMENFRKVVLCLIVIMMGIFSAYCRDPVLHRVGGGRYTWAPNINFKDWSSREQFFVGDWLYFGFDKHLYNVLEVNKTSYEKCIDRGFIKNITRGGRDVFNLTEAGPYYFLSGRGYCFKGMKVEILVRDYQAPPAVPIVVHKTSAADISGNNIQLVLIATALVWTFLFKNI</sequence>
<feature type="domain" description="Phytocyanin" evidence="6">
    <location>
        <begin position="50"/>
        <end position="150"/>
    </location>
</feature>
<dbReference type="SUPFAM" id="SSF49503">
    <property type="entry name" value="Cupredoxins"/>
    <property type="match status" value="1"/>
</dbReference>
<accession>A0AAN7GI23</accession>
<comment type="caution">
    <text evidence="7">The sequence shown here is derived from an EMBL/GenBank/DDBJ whole genome shotgun (WGS) entry which is preliminary data.</text>
</comment>
<dbReference type="EMBL" id="JAXUIC010000001">
    <property type="protein sequence ID" value="KAK4607184.1"/>
    <property type="molecule type" value="Genomic_DNA"/>
</dbReference>
<dbReference type="InterPro" id="IPR003245">
    <property type="entry name" value="Phytocyanin_dom"/>
</dbReference>
<evidence type="ECO:0000256" key="4">
    <source>
        <dbReference type="ARBA" id="ARBA00035011"/>
    </source>
</evidence>
<evidence type="ECO:0000256" key="5">
    <source>
        <dbReference type="ARBA" id="ARBA00037626"/>
    </source>
</evidence>
<keyword evidence="3" id="KW-0325">Glycoprotein</keyword>
<dbReference type="PANTHER" id="PTHR33021">
    <property type="entry name" value="BLUE COPPER PROTEIN"/>
    <property type="match status" value="1"/>
</dbReference>
<reference evidence="7 8" key="1">
    <citation type="journal article" date="2023" name="G3 (Bethesda)">
        <title>A haplotype-resolved chromosome-scale genome for Quercus rubra L. provides insights into the genetics of adaptive traits for red oak species.</title>
        <authorList>
            <person name="Kapoor B."/>
            <person name="Jenkins J."/>
            <person name="Schmutz J."/>
            <person name="Zhebentyayeva T."/>
            <person name="Kuelheim C."/>
            <person name="Coggeshall M."/>
            <person name="Heim C."/>
            <person name="Lasky J.R."/>
            <person name="Leites L."/>
            <person name="Islam-Faridi N."/>
            <person name="Romero-Severson J."/>
            <person name="DeLeo V.L."/>
            <person name="Lucas S.M."/>
            <person name="Lazic D."/>
            <person name="Gailing O."/>
            <person name="Carlson J."/>
            <person name="Staton M."/>
        </authorList>
    </citation>
    <scope>NUCLEOTIDE SEQUENCE [LARGE SCALE GENOMIC DNA]</scope>
    <source>
        <strain evidence="7">Pseudo-F2</strain>
    </source>
</reference>
<comment type="similarity">
    <text evidence="4">Belongs to the early nodulin-like (ENODL) family.</text>
</comment>
<gene>
    <name evidence="7" type="ORF">RGQ29_001129</name>
</gene>
<dbReference type="InterPro" id="IPR008972">
    <property type="entry name" value="Cupredoxin"/>
</dbReference>
<evidence type="ECO:0000259" key="6">
    <source>
        <dbReference type="PROSITE" id="PS51485"/>
    </source>
</evidence>
<dbReference type="Gene3D" id="2.60.40.420">
    <property type="entry name" value="Cupredoxins - blue copper proteins"/>
    <property type="match status" value="1"/>
</dbReference>
<dbReference type="Proteomes" id="UP001324115">
    <property type="component" value="Unassembled WGS sequence"/>
</dbReference>
<dbReference type="PANTHER" id="PTHR33021:SF262">
    <property type="entry name" value="EARLY NODULIN-LIKE PROTEIN 20"/>
    <property type="match status" value="1"/>
</dbReference>
<proteinExistence type="inferred from homology"/>
<dbReference type="InterPro" id="IPR039391">
    <property type="entry name" value="Phytocyanin-like"/>
</dbReference>
<dbReference type="Pfam" id="PF02298">
    <property type="entry name" value="Cu_bind_like"/>
    <property type="match status" value="1"/>
</dbReference>
<evidence type="ECO:0000256" key="3">
    <source>
        <dbReference type="ARBA" id="ARBA00023180"/>
    </source>
</evidence>
<evidence type="ECO:0000313" key="7">
    <source>
        <dbReference type="EMBL" id="KAK4607184.1"/>
    </source>
</evidence>
<evidence type="ECO:0000256" key="2">
    <source>
        <dbReference type="ARBA" id="ARBA00023157"/>
    </source>
</evidence>
<dbReference type="GO" id="GO:0005886">
    <property type="term" value="C:plasma membrane"/>
    <property type="evidence" value="ECO:0007669"/>
    <property type="project" value="TreeGrafter"/>
</dbReference>
<dbReference type="AlphaFoldDB" id="A0AAN7GI23"/>
<protein>
    <recommendedName>
        <fullName evidence="6">Phytocyanin domain-containing protein</fullName>
    </recommendedName>
</protein>
<organism evidence="7 8">
    <name type="scientific">Quercus rubra</name>
    <name type="common">Northern red oak</name>
    <name type="synonym">Quercus borealis</name>
    <dbReference type="NCBI Taxonomy" id="3512"/>
    <lineage>
        <taxon>Eukaryota</taxon>
        <taxon>Viridiplantae</taxon>
        <taxon>Streptophyta</taxon>
        <taxon>Embryophyta</taxon>
        <taxon>Tracheophyta</taxon>
        <taxon>Spermatophyta</taxon>
        <taxon>Magnoliopsida</taxon>
        <taxon>eudicotyledons</taxon>
        <taxon>Gunneridae</taxon>
        <taxon>Pentapetalae</taxon>
        <taxon>rosids</taxon>
        <taxon>fabids</taxon>
        <taxon>Fagales</taxon>
        <taxon>Fagaceae</taxon>
        <taxon>Quercus</taxon>
    </lineage>
</organism>